<dbReference type="SUPFAM" id="SSF55486">
    <property type="entry name" value="Metalloproteases ('zincins'), catalytic domain"/>
    <property type="match status" value="1"/>
</dbReference>
<dbReference type="GO" id="GO:0030574">
    <property type="term" value="P:collagen catabolic process"/>
    <property type="evidence" value="ECO:0007669"/>
    <property type="project" value="TreeGrafter"/>
</dbReference>
<evidence type="ECO:0000259" key="8">
    <source>
        <dbReference type="SMART" id="SM00235"/>
    </source>
</evidence>
<dbReference type="GO" id="GO:0006508">
    <property type="term" value="P:proteolysis"/>
    <property type="evidence" value="ECO:0007669"/>
    <property type="project" value="UniProtKB-KW"/>
</dbReference>
<dbReference type="InterPro" id="IPR033739">
    <property type="entry name" value="M10A_MMP"/>
</dbReference>
<comment type="similarity">
    <text evidence="1">Belongs to the peptidase M10A family.</text>
</comment>
<evidence type="ECO:0000313" key="9">
    <source>
        <dbReference type="EMBL" id="CAI5446427.1"/>
    </source>
</evidence>
<dbReference type="InterPro" id="IPR024079">
    <property type="entry name" value="MetalloPept_cat_dom_sf"/>
</dbReference>
<feature type="domain" description="Peptidase metallopeptidase" evidence="8">
    <location>
        <begin position="47"/>
        <end position="208"/>
    </location>
</feature>
<comment type="cofactor">
    <cofactor evidence="7">
        <name>Ca(2+)</name>
        <dbReference type="ChEBI" id="CHEBI:29108"/>
    </cofactor>
    <text evidence="7">Can bind about 5 Ca(2+) ions per subunit.</text>
</comment>
<dbReference type="Proteomes" id="UP001152747">
    <property type="component" value="Unassembled WGS sequence"/>
</dbReference>
<dbReference type="EMBL" id="CANHGI010000003">
    <property type="protein sequence ID" value="CAI5446427.1"/>
    <property type="molecule type" value="Genomic_DNA"/>
</dbReference>
<keyword evidence="5 7" id="KW-0862">Zinc</keyword>
<dbReference type="GO" id="GO:0031012">
    <property type="term" value="C:extracellular matrix"/>
    <property type="evidence" value="ECO:0007669"/>
    <property type="project" value="InterPro"/>
</dbReference>
<feature type="binding site" evidence="7">
    <location>
        <position position="130"/>
    </location>
    <ligand>
        <name>Zn(2+)</name>
        <dbReference type="ChEBI" id="CHEBI:29105"/>
        <label>1</label>
    </ligand>
</feature>
<evidence type="ECO:0000256" key="5">
    <source>
        <dbReference type="ARBA" id="ARBA00022833"/>
    </source>
</evidence>
<evidence type="ECO:0000256" key="7">
    <source>
        <dbReference type="PIRSR" id="PIRSR621190-2"/>
    </source>
</evidence>
<evidence type="ECO:0000256" key="3">
    <source>
        <dbReference type="ARBA" id="ARBA00022723"/>
    </source>
</evidence>
<evidence type="ECO:0000313" key="10">
    <source>
        <dbReference type="Proteomes" id="UP001152747"/>
    </source>
</evidence>
<feature type="binding site" evidence="7">
    <location>
        <position position="115"/>
    </location>
    <ligand>
        <name>Zn(2+)</name>
        <dbReference type="ChEBI" id="CHEBI:29105"/>
        <label>1</label>
    </ligand>
</feature>
<sequence>MFMLKNFRKEALPLRGIEPRPYGISTVVLQPKYYDLEIRRDKRYVIRGKRWKKHKFRWQLSPENLLEHDIFIVRNTLHRAMNEWSKVSSVEFEEIPIDEKETNIDLQIGFEKGNHGDGYEFDGKDGVVAHAFYPRDGRLHFDADEQWSLNTDKGVNLYQTAVHEIGHLLGLEHSIDNRAAMFAAKRPYDPNFGLGDDDVRAIRNLFPIDDLETTPDPEFIQKEMSEEQEDPFETTTVTPTTTVLPLKEHHPSSFESFFPFPLPSLEHFQRRTDWFVH</sequence>
<keyword evidence="7" id="KW-0106">Calcium</keyword>
<feature type="binding site" evidence="7">
    <location>
        <position position="181"/>
    </location>
    <ligand>
        <name>Zn(2+)</name>
        <dbReference type="ChEBI" id="CHEBI:29105"/>
        <label>2</label>
        <note>catalytic</note>
    </ligand>
</feature>
<dbReference type="Gene3D" id="3.40.390.10">
    <property type="entry name" value="Collagenase (Catalytic Domain)"/>
    <property type="match status" value="1"/>
</dbReference>
<feature type="binding site" evidence="7">
    <location>
        <position position="167"/>
    </location>
    <ligand>
        <name>Zn(2+)</name>
        <dbReference type="ChEBI" id="CHEBI:29105"/>
        <label>2</label>
        <note>catalytic</note>
    </ligand>
</feature>
<dbReference type="SMART" id="SM00235">
    <property type="entry name" value="ZnMc"/>
    <property type="match status" value="1"/>
</dbReference>
<feature type="binding site" evidence="7">
    <location>
        <position position="117"/>
    </location>
    <ligand>
        <name>Zn(2+)</name>
        <dbReference type="ChEBI" id="CHEBI:29105"/>
        <label>1</label>
    </ligand>
</feature>
<feature type="binding site" evidence="7">
    <location>
        <position position="105"/>
    </location>
    <ligand>
        <name>Ca(2+)</name>
        <dbReference type="ChEBI" id="CHEBI:29108"/>
        <label>2</label>
    </ligand>
</feature>
<dbReference type="GO" id="GO:0030198">
    <property type="term" value="P:extracellular matrix organization"/>
    <property type="evidence" value="ECO:0007669"/>
    <property type="project" value="TreeGrafter"/>
</dbReference>
<gene>
    <name evidence="9" type="ORF">CAMP_LOCUS9064</name>
</gene>
<dbReference type="InterPro" id="IPR006026">
    <property type="entry name" value="Peptidase_Metallo"/>
</dbReference>
<dbReference type="PANTHER" id="PTHR10201:SF310">
    <property type="entry name" value="MMP-LIKE PROTEIN"/>
    <property type="match status" value="1"/>
</dbReference>
<keyword evidence="10" id="KW-1185">Reference proteome</keyword>
<dbReference type="PRINTS" id="PR00138">
    <property type="entry name" value="MATRIXIN"/>
</dbReference>
<feature type="binding site" evidence="7">
    <location>
        <position position="140"/>
    </location>
    <ligand>
        <name>Zn(2+)</name>
        <dbReference type="ChEBI" id="CHEBI:29105"/>
        <label>1</label>
    </ligand>
</feature>
<feature type="binding site" evidence="7">
    <location>
        <position position="145"/>
    </location>
    <ligand>
        <name>Ca(2+)</name>
        <dbReference type="ChEBI" id="CHEBI:29108"/>
        <label>1</label>
    </ligand>
</feature>
<dbReference type="AlphaFoldDB" id="A0A9P1INE4"/>
<accession>A0A9P1INE4</accession>
<feature type="binding site" evidence="7">
    <location>
        <position position="173"/>
    </location>
    <ligand>
        <name>Zn(2+)</name>
        <dbReference type="ChEBI" id="CHEBI:29105"/>
        <label>2</label>
        <note>catalytic</note>
    </ligand>
</feature>
<dbReference type="Pfam" id="PF00413">
    <property type="entry name" value="Peptidase_M10"/>
    <property type="match status" value="1"/>
</dbReference>
<comment type="caution">
    <text evidence="9">The sequence shown here is derived from an EMBL/GenBank/DDBJ whole genome shotgun (WGS) entry which is preliminary data.</text>
</comment>
<keyword evidence="2" id="KW-0645">Protease</keyword>
<evidence type="ECO:0000256" key="6">
    <source>
        <dbReference type="PIRSR" id="PIRSR621190-1"/>
    </source>
</evidence>
<dbReference type="PANTHER" id="PTHR10201">
    <property type="entry name" value="MATRIX METALLOPROTEINASE"/>
    <property type="match status" value="1"/>
</dbReference>
<feature type="binding site" evidence="7">
    <location>
        <position position="145"/>
    </location>
    <ligand>
        <name>Ca(2+)</name>
        <dbReference type="ChEBI" id="CHEBI:29108"/>
        <label>3</label>
    </ligand>
</feature>
<feature type="binding site" evidence="7">
    <location>
        <position position="142"/>
    </location>
    <ligand>
        <name>Ca(2+)</name>
        <dbReference type="ChEBI" id="CHEBI:29108"/>
        <label>3</label>
    </ligand>
</feature>
<feature type="binding site" evidence="7">
    <location>
        <position position="163"/>
    </location>
    <ligand>
        <name>Zn(2+)</name>
        <dbReference type="ChEBI" id="CHEBI:29105"/>
        <label>2</label>
        <note>catalytic</note>
    </ligand>
</feature>
<keyword evidence="4" id="KW-0378">Hydrolase</keyword>
<protein>
    <recommendedName>
        <fullName evidence="8">Peptidase metallopeptidase domain-containing protein</fullName>
    </recommendedName>
</protein>
<keyword evidence="3 7" id="KW-0479">Metal-binding</keyword>
<dbReference type="CDD" id="cd04278">
    <property type="entry name" value="ZnMc_MMP"/>
    <property type="match status" value="1"/>
</dbReference>
<feature type="binding site" evidence="7">
    <location>
        <position position="122"/>
    </location>
    <ligand>
        <name>Ca(2+)</name>
        <dbReference type="ChEBI" id="CHEBI:29108"/>
        <label>3</label>
    </ligand>
</feature>
<comment type="cofactor">
    <cofactor evidence="7">
        <name>Zn(2+)</name>
        <dbReference type="ChEBI" id="CHEBI:29105"/>
    </cofactor>
    <text evidence="7">Binds 2 Zn(2+) ions per subunit.</text>
</comment>
<evidence type="ECO:0000256" key="2">
    <source>
        <dbReference type="ARBA" id="ARBA00022670"/>
    </source>
</evidence>
<dbReference type="GO" id="GO:0004222">
    <property type="term" value="F:metalloendopeptidase activity"/>
    <property type="evidence" value="ECO:0007669"/>
    <property type="project" value="InterPro"/>
</dbReference>
<proteinExistence type="inferred from homology"/>
<dbReference type="GO" id="GO:0008270">
    <property type="term" value="F:zinc ion binding"/>
    <property type="evidence" value="ECO:0007669"/>
    <property type="project" value="InterPro"/>
</dbReference>
<dbReference type="InterPro" id="IPR001818">
    <property type="entry name" value="Pept_M10_metallopeptidase"/>
</dbReference>
<name>A0A9P1INE4_9PELO</name>
<dbReference type="InterPro" id="IPR021190">
    <property type="entry name" value="Pept_M10A"/>
</dbReference>
<feature type="binding site" evidence="7">
    <location>
        <position position="123"/>
    </location>
    <ligand>
        <name>Ca(2+)</name>
        <dbReference type="ChEBI" id="CHEBI:29108"/>
        <label>3</label>
    </ligand>
</feature>
<feature type="active site" evidence="6">
    <location>
        <position position="164"/>
    </location>
</feature>
<organism evidence="9 10">
    <name type="scientific">Caenorhabditis angaria</name>
    <dbReference type="NCBI Taxonomy" id="860376"/>
    <lineage>
        <taxon>Eukaryota</taxon>
        <taxon>Metazoa</taxon>
        <taxon>Ecdysozoa</taxon>
        <taxon>Nematoda</taxon>
        <taxon>Chromadorea</taxon>
        <taxon>Rhabditida</taxon>
        <taxon>Rhabditina</taxon>
        <taxon>Rhabditomorpha</taxon>
        <taxon>Rhabditoidea</taxon>
        <taxon>Rhabditidae</taxon>
        <taxon>Peloderinae</taxon>
        <taxon>Caenorhabditis</taxon>
    </lineage>
</organism>
<evidence type="ECO:0000256" key="1">
    <source>
        <dbReference type="ARBA" id="ARBA00010370"/>
    </source>
</evidence>
<evidence type="ECO:0000256" key="4">
    <source>
        <dbReference type="ARBA" id="ARBA00022801"/>
    </source>
</evidence>
<dbReference type="OrthoDB" id="406838at2759"/>
<reference evidence="9" key="1">
    <citation type="submission" date="2022-11" db="EMBL/GenBank/DDBJ databases">
        <authorList>
            <person name="Kikuchi T."/>
        </authorList>
    </citation>
    <scope>NUCLEOTIDE SEQUENCE</scope>
    <source>
        <strain evidence="9">PS1010</strain>
    </source>
</reference>